<dbReference type="PANTHER" id="PTHR43135">
    <property type="entry name" value="ALPHA-D-RIBOSE 1-METHYLPHOSPHONATE 5-TRIPHOSPHATE DIPHOSPHATASE"/>
    <property type="match status" value="1"/>
</dbReference>
<dbReference type="SUPFAM" id="SSF51556">
    <property type="entry name" value="Metallo-dependent hydrolases"/>
    <property type="match status" value="1"/>
</dbReference>
<accession>A0A645HAL8</accession>
<protein>
    <submittedName>
        <fullName evidence="2">Adenine deaminase</fullName>
        <ecNumber evidence="2">3.5.4.2</ecNumber>
    </submittedName>
</protein>
<proteinExistence type="predicted"/>
<dbReference type="InterPro" id="IPR051781">
    <property type="entry name" value="Metallo-dep_Hydrolase"/>
</dbReference>
<name>A0A645HAL8_9ZZZZ</name>
<dbReference type="Pfam" id="PF01979">
    <property type="entry name" value="Amidohydro_1"/>
    <property type="match status" value="1"/>
</dbReference>
<reference evidence="2" key="1">
    <citation type="submission" date="2019-08" db="EMBL/GenBank/DDBJ databases">
        <authorList>
            <person name="Kucharzyk K."/>
            <person name="Murdoch R.W."/>
            <person name="Higgins S."/>
            <person name="Loffler F."/>
        </authorList>
    </citation>
    <scope>NUCLEOTIDE SEQUENCE</scope>
</reference>
<keyword evidence="2" id="KW-0378">Hydrolase</keyword>
<dbReference type="PANTHER" id="PTHR43135:SF3">
    <property type="entry name" value="ALPHA-D-RIBOSE 1-METHYLPHOSPHONATE 5-TRIPHOSPHATE DIPHOSPHATASE"/>
    <property type="match status" value="1"/>
</dbReference>
<organism evidence="2">
    <name type="scientific">bioreactor metagenome</name>
    <dbReference type="NCBI Taxonomy" id="1076179"/>
    <lineage>
        <taxon>unclassified sequences</taxon>
        <taxon>metagenomes</taxon>
        <taxon>ecological metagenomes</taxon>
    </lineage>
</organism>
<dbReference type="Gene3D" id="3.20.20.140">
    <property type="entry name" value="Metal-dependent hydrolases"/>
    <property type="match status" value="1"/>
</dbReference>
<dbReference type="InterPro" id="IPR032466">
    <property type="entry name" value="Metal_Hydrolase"/>
</dbReference>
<evidence type="ECO:0000313" key="2">
    <source>
        <dbReference type="EMBL" id="MPN35169.1"/>
    </source>
</evidence>
<dbReference type="GO" id="GO:0000034">
    <property type="term" value="F:adenine deaminase activity"/>
    <property type="evidence" value="ECO:0007669"/>
    <property type="project" value="UniProtKB-EC"/>
</dbReference>
<dbReference type="AlphaFoldDB" id="A0A645HAL8"/>
<sequence>MATAALIREALKKARRYKKDLDAAAADNELDPPDFDAKCEALLPVLSREIPVHIHAHRADDICTGIRIAKEFGLDYSIIHCTEGHLISEILKSESTKVMCGPLLCDRSKPELYSLTPSSAGILDKAGVNVSIITDHPVIPVQYLMLCVSLAVKNGMDRFSAYKAVTINPARLCGIDSRVGSIEIGKDADLVLFNGDPLDIFTKVIAVYIDGRKVK</sequence>
<dbReference type="InterPro" id="IPR011059">
    <property type="entry name" value="Metal-dep_hydrolase_composite"/>
</dbReference>
<comment type="caution">
    <text evidence="2">The sequence shown here is derived from an EMBL/GenBank/DDBJ whole genome shotgun (WGS) entry which is preliminary data.</text>
</comment>
<dbReference type="InterPro" id="IPR006680">
    <property type="entry name" value="Amidohydro-rel"/>
</dbReference>
<dbReference type="EMBL" id="VSSQ01088585">
    <property type="protein sequence ID" value="MPN35169.1"/>
    <property type="molecule type" value="Genomic_DNA"/>
</dbReference>
<feature type="domain" description="Amidohydrolase-related" evidence="1">
    <location>
        <begin position="3"/>
        <end position="212"/>
    </location>
</feature>
<dbReference type="SUPFAM" id="SSF51338">
    <property type="entry name" value="Composite domain of metallo-dependent hydrolases"/>
    <property type="match status" value="1"/>
</dbReference>
<gene>
    <name evidence="2" type="primary">ade_28</name>
    <name evidence="2" type="ORF">SDC9_182664</name>
</gene>
<evidence type="ECO:0000259" key="1">
    <source>
        <dbReference type="Pfam" id="PF01979"/>
    </source>
</evidence>
<dbReference type="EC" id="3.5.4.2" evidence="2"/>